<dbReference type="Proteomes" id="UP000237347">
    <property type="component" value="Unassembled WGS sequence"/>
</dbReference>
<dbReference type="GO" id="GO:0003677">
    <property type="term" value="F:DNA binding"/>
    <property type="evidence" value="ECO:0007669"/>
    <property type="project" value="InterPro"/>
</dbReference>
<reference evidence="5 6" key="1">
    <citation type="journal article" date="2018" name="Sci. Data">
        <title>The draft genome sequence of cork oak.</title>
        <authorList>
            <person name="Ramos A.M."/>
            <person name="Usie A."/>
            <person name="Barbosa P."/>
            <person name="Barros P.M."/>
            <person name="Capote T."/>
            <person name="Chaves I."/>
            <person name="Simoes F."/>
            <person name="Abreu I."/>
            <person name="Carrasquinho I."/>
            <person name="Faro C."/>
            <person name="Guimaraes J.B."/>
            <person name="Mendonca D."/>
            <person name="Nobrega F."/>
            <person name="Rodrigues L."/>
            <person name="Saibo N.J.M."/>
            <person name="Varela M.C."/>
            <person name="Egas C."/>
            <person name="Matos J."/>
            <person name="Miguel C.M."/>
            <person name="Oliveira M.M."/>
            <person name="Ricardo C.P."/>
            <person name="Goncalves S."/>
        </authorList>
    </citation>
    <scope>NUCLEOTIDE SEQUENCE [LARGE SCALE GENOMIC DNA]</scope>
    <source>
        <strain evidence="6">cv. HL8</strain>
    </source>
</reference>
<evidence type="ECO:0000256" key="2">
    <source>
        <dbReference type="ARBA" id="ARBA00022990"/>
    </source>
</evidence>
<keyword evidence="6" id="KW-1185">Reference proteome</keyword>
<dbReference type="PANTHER" id="PTHR11426">
    <property type="entry name" value="HISTONE H3"/>
    <property type="match status" value="1"/>
</dbReference>
<organism evidence="5 6">
    <name type="scientific">Quercus suber</name>
    <name type="common">Cork oak</name>
    <dbReference type="NCBI Taxonomy" id="58331"/>
    <lineage>
        <taxon>Eukaryota</taxon>
        <taxon>Viridiplantae</taxon>
        <taxon>Streptophyta</taxon>
        <taxon>Embryophyta</taxon>
        <taxon>Tracheophyta</taxon>
        <taxon>Spermatophyta</taxon>
        <taxon>Magnoliopsida</taxon>
        <taxon>eudicotyledons</taxon>
        <taxon>Gunneridae</taxon>
        <taxon>Pentapetalae</taxon>
        <taxon>rosids</taxon>
        <taxon>fabids</taxon>
        <taxon>Fagales</taxon>
        <taxon>Fagaceae</taxon>
        <taxon>Quercus</taxon>
    </lineage>
</organism>
<dbReference type="GO" id="GO:0030527">
    <property type="term" value="F:structural constituent of chromatin"/>
    <property type="evidence" value="ECO:0007669"/>
    <property type="project" value="InterPro"/>
</dbReference>
<dbReference type="AlphaFoldDB" id="A0AAW0M7J2"/>
<comment type="caution">
    <text evidence="5">The sequence shown here is derived from an EMBL/GenBank/DDBJ whole genome shotgun (WGS) entry which is preliminary data.</text>
</comment>
<evidence type="ECO:0000313" key="5">
    <source>
        <dbReference type="EMBL" id="KAK7858793.1"/>
    </source>
</evidence>
<keyword evidence="2" id="KW-0007">Acetylation</keyword>
<dbReference type="PRINTS" id="PR00622">
    <property type="entry name" value="HISTONEH3"/>
</dbReference>
<accession>A0AAW0M7J2</accession>
<feature type="domain" description="Core Histone H2A/H2B/H3" evidence="4">
    <location>
        <begin position="237"/>
        <end position="287"/>
    </location>
</feature>
<feature type="compositionally biased region" description="Pro residues" evidence="3">
    <location>
        <begin position="100"/>
        <end position="205"/>
    </location>
</feature>
<proteinExistence type="inferred from homology"/>
<evidence type="ECO:0000256" key="3">
    <source>
        <dbReference type="SAM" id="MobiDB-lite"/>
    </source>
</evidence>
<feature type="region of interest" description="Disordered" evidence="3">
    <location>
        <begin position="50"/>
        <end position="219"/>
    </location>
</feature>
<evidence type="ECO:0000256" key="1">
    <source>
        <dbReference type="ARBA" id="ARBA00010343"/>
    </source>
</evidence>
<evidence type="ECO:0000259" key="4">
    <source>
        <dbReference type="Pfam" id="PF00125"/>
    </source>
</evidence>
<dbReference type="SUPFAM" id="SSF47113">
    <property type="entry name" value="Histone-fold"/>
    <property type="match status" value="1"/>
</dbReference>
<gene>
    <name evidence="5" type="primary">B34_5</name>
    <name evidence="5" type="ORF">CFP56_010444</name>
</gene>
<dbReference type="Pfam" id="PF00125">
    <property type="entry name" value="Histone"/>
    <property type="match status" value="1"/>
</dbReference>
<sequence length="348" mass="37593">MIKQGRVEVSFIQAFHQRRPANKGRSGVRDVNALTTNVLYFLGLQPLAQHEDHRPPNHLPPPSYDQEPHPPSYDTSPSSHDQEPHPPSYHTSQPPEVFKRPPPLRFPLPLPKFPLQPPSPSPPLPKNLPPPPPSPSSPPSISSPPLKSPLPPSPSSPLPPSPSPSPPPPPPPPKSPPPPSPSPPPPPSSSPPPPSPSPRPPPSLSPPLEASCFSDQEVPEEHRAFDVKAAVSEAGEREIAQDFKTDFRFQSSAVATLQEAIEAYLVGLIEDTNLCAIHAKRVTIMPKISSSLGGLEARELRERKLLSFKGFENQLFLLGVELVALELGGAQGNSASLVVVEHWSDLVQ</sequence>
<dbReference type="InterPro" id="IPR000164">
    <property type="entry name" value="Histone_H3/CENP-A"/>
</dbReference>
<dbReference type="EMBL" id="PKMF04000017">
    <property type="protein sequence ID" value="KAK7858793.1"/>
    <property type="molecule type" value="Genomic_DNA"/>
</dbReference>
<evidence type="ECO:0000313" key="6">
    <source>
        <dbReference type="Proteomes" id="UP000237347"/>
    </source>
</evidence>
<dbReference type="SMART" id="SM00428">
    <property type="entry name" value="H3"/>
    <property type="match status" value="1"/>
</dbReference>
<dbReference type="InterPro" id="IPR007125">
    <property type="entry name" value="H2A/H2B/H3"/>
</dbReference>
<comment type="similarity">
    <text evidence="1">Belongs to the histone H3 family.</text>
</comment>
<protein>
    <submittedName>
        <fullName evidence="5">Histone H3.2</fullName>
    </submittedName>
</protein>
<dbReference type="GO" id="GO:0046982">
    <property type="term" value="F:protein heterodimerization activity"/>
    <property type="evidence" value="ECO:0007669"/>
    <property type="project" value="InterPro"/>
</dbReference>
<dbReference type="Gene3D" id="1.10.20.10">
    <property type="entry name" value="Histone, subunit A"/>
    <property type="match status" value="1"/>
</dbReference>
<dbReference type="GO" id="GO:0000786">
    <property type="term" value="C:nucleosome"/>
    <property type="evidence" value="ECO:0007669"/>
    <property type="project" value="InterPro"/>
</dbReference>
<name>A0AAW0M7J2_QUESU</name>
<dbReference type="InterPro" id="IPR009072">
    <property type="entry name" value="Histone-fold"/>
</dbReference>